<dbReference type="PROSITE" id="PS00903">
    <property type="entry name" value="CYT_DCMP_DEAMINASES_1"/>
    <property type="match status" value="1"/>
</dbReference>
<dbReference type="InterPro" id="IPR016192">
    <property type="entry name" value="APOBEC/CMP_deaminase_Zn-bd"/>
</dbReference>
<dbReference type="GO" id="GO:0008270">
    <property type="term" value="F:zinc ion binding"/>
    <property type="evidence" value="ECO:0007669"/>
    <property type="project" value="InterPro"/>
</dbReference>
<evidence type="ECO:0000313" key="4">
    <source>
        <dbReference type="EMBL" id="MCM6777860.1"/>
    </source>
</evidence>
<keyword evidence="2" id="KW-0862">Zinc</keyword>
<dbReference type="PANTHER" id="PTHR11079:SF203">
    <property type="entry name" value="CMP_DCMP-TYPE DEAMINASE DOMAIN-CONTAINING PROTEIN"/>
    <property type="match status" value="1"/>
</dbReference>
<evidence type="ECO:0000256" key="1">
    <source>
        <dbReference type="ARBA" id="ARBA00022723"/>
    </source>
</evidence>
<dbReference type="SUPFAM" id="SSF53927">
    <property type="entry name" value="Cytidine deaminase-like"/>
    <property type="match status" value="1"/>
</dbReference>
<dbReference type="Proteomes" id="UP001139157">
    <property type="component" value="Unassembled WGS sequence"/>
</dbReference>
<comment type="caution">
    <text evidence="4">The sequence shown here is derived from an EMBL/GenBank/DDBJ whole genome shotgun (WGS) entry which is preliminary data.</text>
</comment>
<dbReference type="GO" id="GO:0002100">
    <property type="term" value="P:tRNA wobble adenosine to inosine editing"/>
    <property type="evidence" value="ECO:0007669"/>
    <property type="project" value="TreeGrafter"/>
</dbReference>
<dbReference type="Gene3D" id="3.40.140.10">
    <property type="entry name" value="Cytidine Deaminase, domain 2"/>
    <property type="match status" value="1"/>
</dbReference>
<dbReference type="EMBL" id="JAMRXG010000017">
    <property type="protein sequence ID" value="MCM6777860.1"/>
    <property type="molecule type" value="Genomic_DNA"/>
</dbReference>
<gene>
    <name evidence="4" type="ORF">NDR86_30680</name>
</gene>
<dbReference type="GO" id="GO:0052717">
    <property type="term" value="F:tRNA-specific adenosine-34 deaminase activity"/>
    <property type="evidence" value="ECO:0007669"/>
    <property type="project" value="TreeGrafter"/>
</dbReference>
<evidence type="ECO:0000313" key="5">
    <source>
        <dbReference type="Proteomes" id="UP001139157"/>
    </source>
</evidence>
<feature type="domain" description="CMP/dCMP-type deaminase" evidence="3">
    <location>
        <begin position="44"/>
        <end position="155"/>
    </location>
</feature>
<dbReference type="Pfam" id="PF00383">
    <property type="entry name" value="dCMP_cyt_deam_1"/>
    <property type="match status" value="1"/>
</dbReference>
<dbReference type="InterPro" id="IPR016193">
    <property type="entry name" value="Cytidine_deaminase-like"/>
</dbReference>
<dbReference type="PROSITE" id="PS51747">
    <property type="entry name" value="CYT_DCMP_DEAMINASES_2"/>
    <property type="match status" value="1"/>
</dbReference>
<accession>A0A9X2ECI7</accession>
<dbReference type="InterPro" id="IPR002125">
    <property type="entry name" value="CMP_dCMP_dom"/>
</dbReference>
<evidence type="ECO:0000256" key="2">
    <source>
        <dbReference type="ARBA" id="ARBA00022833"/>
    </source>
</evidence>
<name>A0A9X2ECI7_9NOCA</name>
<dbReference type="RefSeq" id="WP_251917312.1">
    <property type="nucleotide sequence ID" value="NZ_JAMRXG010000017.1"/>
</dbReference>
<evidence type="ECO:0000259" key="3">
    <source>
        <dbReference type="PROSITE" id="PS51747"/>
    </source>
</evidence>
<dbReference type="AlphaFoldDB" id="A0A9X2ECI7"/>
<proteinExistence type="predicted"/>
<keyword evidence="5" id="KW-1185">Reference proteome</keyword>
<dbReference type="CDD" id="cd01285">
    <property type="entry name" value="nucleoside_deaminase"/>
    <property type="match status" value="1"/>
</dbReference>
<protein>
    <submittedName>
        <fullName evidence="4">Nucleoside deaminase</fullName>
    </submittedName>
</protein>
<keyword evidence="1" id="KW-0479">Metal-binding</keyword>
<reference evidence="4" key="1">
    <citation type="submission" date="2022-06" db="EMBL/GenBank/DDBJ databases">
        <title>Novel species in genus nocardia.</title>
        <authorList>
            <person name="Li F."/>
        </authorList>
    </citation>
    <scope>NUCLEOTIDE SEQUENCE</scope>
    <source>
        <strain evidence="4">CDC141</strain>
    </source>
</reference>
<organism evidence="4 5">
    <name type="scientific">Nocardia pulmonis</name>
    <dbReference type="NCBI Taxonomy" id="2951408"/>
    <lineage>
        <taxon>Bacteria</taxon>
        <taxon>Bacillati</taxon>
        <taxon>Actinomycetota</taxon>
        <taxon>Actinomycetes</taxon>
        <taxon>Mycobacteriales</taxon>
        <taxon>Nocardiaceae</taxon>
        <taxon>Nocardia</taxon>
    </lineage>
</organism>
<sequence length="193" mass="20501">MTASVAALVGGAAGTGSATPTCELDEPTRSAPDRLLGYRPTLEEQRFHALRMAQAIRVAAGNPKYPFGAVIVDDTGTILSEGVNKSAFHPGHHGEVVAINSYIDRHGNSGWPNTTLYTTGEPCAMCMGMIAWAKIPRVVWASSVDVIGRSGIGQIAISAIELAARSHGIYQPRYLIGGVCAEVMDPIFLNRPR</sequence>
<dbReference type="PANTHER" id="PTHR11079">
    <property type="entry name" value="CYTOSINE DEAMINASE FAMILY MEMBER"/>
    <property type="match status" value="1"/>
</dbReference>